<feature type="transmembrane region" description="Helical" evidence="1">
    <location>
        <begin position="80"/>
        <end position="97"/>
    </location>
</feature>
<evidence type="ECO:0008006" key="4">
    <source>
        <dbReference type="Google" id="ProtNLM"/>
    </source>
</evidence>
<feature type="transmembrane region" description="Helical" evidence="1">
    <location>
        <begin position="164"/>
        <end position="186"/>
    </location>
</feature>
<comment type="caution">
    <text evidence="2">The sequence shown here is derived from an EMBL/GenBank/DDBJ whole genome shotgun (WGS) entry which is preliminary data.</text>
</comment>
<reference evidence="2 3" key="1">
    <citation type="submission" date="2019-02" db="EMBL/GenBank/DDBJ databases">
        <authorList>
            <person name="Goldberg S.R."/>
            <person name="Haltli B.A."/>
            <person name="Correa H."/>
            <person name="Russell K.G."/>
        </authorList>
    </citation>
    <scope>NUCLEOTIDE SEQUENCE [LARGE SCALE GENOMIC DNA]</scope>
    <source>
        <strain evidence="2 3">JCM 16186</strain>
    </source>
</reference>
<dbReference type="RefSeq" id="WP_155174208.1">
    <property type="nucleotide sequence ID" value="NZ_BAAAFL010000068.1"/>
</dbReference>
<keyword evidence="1" id="KW-0812">Transmembrane</keyword>
<keyword evidence="3" id="KW-1185">Reference proteome</keyword>
<keyword evidence="1" id="KW-1133">Transmembrane helix</keyword>
<name>A0ABW9RSQ6_9BACT</name>
<dbReference type="Proteomes" id="UP000798808">
    <property type="component" value="Unassembled WGS sequence"/>
</dbReference>
<sequence length="193" mass="21927">MKMLPKVLMFVGALLLLTLFLTPLWSITLEAPQYPDGITMYIWINKITGDTEHTLQNINILNHYVGMQYIEPDSIPELKYFPYIIVTMAALGLLISFKANRKLILSWVIIMVVLGILGMYDFYLWEYDYGHNLDPKAPIKVPGMAYQPPVFGSKMLLNFNAISYPYWGGLFLGLSIIMAIAAFFTARKTTGSK</sequence>
<dbReference type="EMBL" id="SMLW01000617">
    <property type="protein sequence ID" value="MTI27204.1"/>
    <property type="molecule type" value="Genomic_DNA"/>
</dbReference>
<proteinExistence type="predicted"/>
<feature type="transmembrane region" description="Helical" evidence="1">
    <location>
        <begin position="104"/>
        <end position="125"/>
    </location>
</feature>
<protein>
    <recommendedName>
        <fullName evidence="4">Copper chaperone NosL</fullName>
    </recommendedName>
</protein>
<accession>A0ABW9RSQ6</accession>
<evidence type="ECO:0000313" key="3">
    <source>
        <dbReference type="Proteomes" id="UP000798808"/>
    </source>
</evidence>
<organism evidence="2 3">
    <name type="scientific">Fulvivirga kasyanovii</name>
    <dbReference type="NCBI Taxonomy" id="396812"/>
    <lineage>
        <taxon>Bacteria</taxon>
        <taxon>Pseudomonadati</taxon>
        <taxon>Bacteroidota</taxon>
        <taxon>Cytophagia</taxon>
        <taxon>Cytophagales</taxon>
        <taxon>Fulvivirgaceae</taxon>
        <taxon>Fulvivirga</taxon>
    </lineage>
</organism>
<gene>
    <name evidence="2" type="ORF">E1163_19775</name>
</gene>
<keyword evidence="1" id="KW-0472">Membrane</keyword>
<evidence type="ECO:0000256" key="1">
    <source>
        <dbReference type="SAM" id="Phobius"/>
    </source>
</evidence>
<evidence type="ECO:0000313" key="2">
    <source>
        <dbReference type="EMBL" id="MTI27204.1"/>
    </source>
</evidence>